<proteinExistence type="predicted"/>
<feature type="transmembrane region" description="Helical" evidence="2">
    <location>
        <begin position="183"/>
        <end position="199"/>
    </location>
</feature>
<gene>
    <name evidence="3" type="ORF">LSP00402_LOCUS16256</name>
    <name evidence="4" type="ORF">LSP00402_LOCUS16257</name>
</gene>
<dbReference type="EMBL" id="HBHP01026165">
    <property type="protein sequence ID" value="CAD9772267.1"/>
    <property type="molecule type" value="Transcribed_RNA"/>
</dbReference>
<evidence type="ECO:0000256" key="2">
    <source>
        <dbReference type="SAM" id="Phobius"/>
    </source>
</evidence>
<feature type="transmembrane region" description="Helical" evidence="2">
    <location>
        <begin position="131"/>
        <end position="150"/>
    </location>
</feature>
<keyword evidence="2" id="KW-0812">Transmembrane</keyword>
<feature type="compositionally biased region" description="Polar residues" evidence="1">
    <location>
        <begin position="59"/>
        <end position="80"/>
    </location>
</feature>
<evidence type="ECO:0000313" key="4">
    <source>
        <dbReference type="EMBL" id="CAD9772267.1"/>
    </source>
</evidence>
<protein>
    <submittedName>
        <fullName evidence="3">Uncharacterized protein</fullName>
    </submittedName>
</protein>
<reference evidence="3" key="1">
    <citation type="submission" date="2021-01" db="EMBL/GenBank/DDBJ databases">
        <authorList>
            <person name="Corre E."/>
            <person name="Pelletier E."/>
            <person name="Niang G."/>
            <person name="Scheremetjew M."/>
            <person name="Finn R."/>
            <person name="Kale V."/>
            <person name="Holt S."/>
            <person name="Cochrane G."/>
            <person name="Meng A."/>
            <person name="Brown T."/>
            <person name="Cohen L."/>
        </authorList>
    </citation>
    <scope>NUCLEOTIDE SEQUENCE</scope>
    <source>
        <strain evidence="3">CCMP622</strain>
    </source>
</reference>
<sequence length="214" mass="23678">MVLVAAVGILTTASIFVLRKFIQEAASRLEAKDINLPAYYRSQRGLEEGEDENKRASRSPFSTSHSPRGGHSSQTNAQSHETAESAPLSIRPFEQQVQPLKEKSTTSIALRSSSKETDSYSSLYGRTQKKLTLMLFLIPLLTVAALVALGNNVASSFKSEKAAYSSDADKNAENYTVSEDVDPWVAIIAVLFFQYYAYVRIDWQRASCLCYSSN</sequence>
<feature type="compositionally biased region" description="Basic and acidic residues" evidence="1">
    <location>
        <begin position="45"/>
        <end position="55"/>
    </location>
</feature>
<dbReference type="EMBL" id="HBHP01026164">
    <property type="protein sequence ID" value="CAD9772266.1"/>
    <property type="molecule type" value="Transcribed_RNA"/>
</dbReference>
<evidence type="ECO:0000256" key="1">
    <source>
        <dbReference type="SAM" id="MobiDB-lite"/>
    </source>
</evidence>
<keyword evidence="2" id="KW-1133">Transmembrane helix</keyword>
<accession>A0A7S2TX41</accession>
<feature type="region of interest" description="Disordered" evidence="1">
    <location>
        <begin position="45"/>
        <end position="90"/>
    </location>
</feature>
<keyword evidence="2" id="KW-0472">Membrane</keyword>
<organism evidence="3">
    <name type="scientific">Lotharella oceanica</name>
    <dbReference type="NCBI Taxonomy" id="641309"/>
    <lineage>
        <taxon>Eukaryota</taxon>
        <taxon>Sar</taxon>
        <taxon>Rhizaria</taxon>
        <taxon>Cercozoa</taxon>
        <taxon>Chlorarachniophyceae</taxon>
        <taxon>Lotharella</taxon>
    </lineage>
</organism>
<name>A0A7S2TX41_9EUKA</name>
<feature type="transmembrane region" description="Helical" evidence="2">
    <location>
        <begin position="6"/>
        <end position="22"/>
    </location>
</feature>
<evidence type="ECO:0000313" key="3">
    <source>
        <dbReference type="EMBL" id="CAD9772266.1"/>
    </source>
</evidence>
<dbReference type="AlphaFoldDB" id="A0A7S2TX41"/>